<dbReference type="AlphaFoldDB" id="A0A4R1HLJ5"/>
<dbReference type="PANTHER" id="PTHR43767:SF7">
    <property type="entry name" value="MEDIUM_LONG-CHAIN-FATTY-ACID--COA LIGASE FADD8"/>
    <property type="match status" value="1"/>
</dbReference>
<dbReference type="OrthoDB" id="9803968at2"/>
<proteinExistence type="predicted"/>
<dbReference type="Pfam" id="PF13193">
    <property type="entry name" value="AMP-binding_C"/>
    <property type="match status" value="1"/>
</dbReference>
<organism evidence="3 4">
    <name type="scientific">Pseudonocardia endophytica</name>
    <dbReference type="NCBI Taxonomy" id="401976"/>
    <lineage>
        <taxon>Bacteria</taxon>
        <taxon>Bacillati</taxon>
        <taxon>Actinomycetota</taxon>
        <taxon>Actinomycetes</taxon>
        <taxon>Pseudonocardiales</taxon>
        <taxon>Pseudonocardiaceae</taxon>
        <taxon>Pseudonocardia</taxon>
    </lineage>
</organism>
<dbReference type="SUPFAM" id="SSF56801">
    <property type="entry name" value="Acetyl-CoA synthetase-like"/>
    <property type="match status" value="1"/>
</dbReference>
<feature type="domain" description="AMP-binding enzyme C-terminal" evidence="2">
    <location>
        <begin position="408"/>
        <end position="481"/>
    </location>
</feature>
<dbReference type="Gene3D" id="3.40.50.12780">
    <property type="entry name" value="N-terminal domain of ligase-like"/>
    <property type="match status" value="1"/>
</dbReference>
<dbReference type="InterPro" id="IPR050237">
    <property type="entry name" value="ATP-dep_AMP-bd_enzyme"/>
</dbReference>
<dbReference type="EMBL" id="SMFZ01000002">
    <property type="protein sequence ID" value="TCK21971.1"/>
    <property type="molecule type" value="Genomic_DNA"/>
</dbReference>
<evidence type="ECO:0000313" key="3">
    <source>
        <dbReference type="EMBL" id="TCK21971.1"/>
    </source>
</evidence>
<evidence type="ECO:0000259" key="1">
    <source>
        <dbReference type="Pfam" id="PF00501"/>
    </source>
</evidence>
<dbReference type="Proteomes" id="UP000295560">
    <property type="component" value="Unassembled WGS sequence"/>
</dbReference>
<protein>
    <submittedName>
        <fullName evidence="3">Fatty-acyl-CoA synthase/long-chain acyl-CoA synthetase</fullName>
    </submittedName>
</protein>
<name>A0A4R1HLJ5_PSEEN</name>
<dbReference type="InterPro" id="IPR025110">
    <property type="entry name" value="AMP-bd_C"/>
</dbReference>
<reference evidence="3 4" key="1">
    <citation type="submission" date="2019-03" db="EMBL/GenBank/DDBJ databases">
        <title>Sequencing the genomes of 1000 actinobacteria strains.</title>
        <authorList>
            <person name="Klenk H.-P."/>
        </authorList>
    </citation>
    <scope>NUCLEOTIDE SEQUENCE [LARGE SCALE GENOMIC DNA]</scope>
    <source>
        <strain evidence="3 4">DSM 44969</strain>
    </source>
</reference>
<dbReference type="Gene3D" id="3.30.300.30">
    <property type="match status" value="1"/>
</dbReference>
<dbReference type="Pfam" id="PF00501">
    <property type="entry name" value="AMP-binding"/>
    <property type="match status" value="1"/>
</dbReference>
<sequence length="494" mass="52839">METTLHSLFRTALDRFGGRPAVRVGDAEVTYAELVAAANRLARKLIALGVAPGDPVALMMSNRIEWIVADQAIIRAGAAKVPVNTMLSEPEVAFILDDCGARVALADEPLASIARAFGVESVLVPGDEGWQGEPAAGPPDVVVSGSDRALILYTGGTTGRQKGVVHDQAGLSLNLLAHVIEIGLQDDERILLSSPLPHSAGFLAQAGLLKGARVGIEPRFDADRMLELIERDAVTFLFLVPTMIYRLLDAADGTDVDVTSLRTILYGAAPITPERLTAGLDRFGPVFMQLYGQSEAPNFLTRLTREDHDPDRPDRLQSCGRAASMVDLAILDDDGAVLAPGGIGEVCARAPYVMTGYHGLPDKTAATVRDGWLHTGDIGVLDDDGYLRLLDRRHDMVISGGMNVYTGEVENVLSTCAGVDRVAVVGVPHPDWGEAVVAFVVAGDTFDAAATDGRCRAELAAYKRPKAYELVETLPTTPFGKIDKKALRAAWTRW</sequence>
<evidence type="ECO:0000259" key="2">
    <source>
        <dbReference type="Pfam" id="PF13193"/>
    </source>
</evidence>
<gene>
    <name evidence="3" type="ORF">EV378_5968</name>
</gene>
<dbReference type="PANTHER" id="PTHR43767">
    <property type="entry name" value="LONG-CHAIN-FATTY-ACID--COA LIGASE"/>
    <property type="match status" value="1"/>
</dbReference>
<dbReference type="InterPro" id="IPR000873">
    <property type="entry name" value="AMP-dep_synth/lig_dom"/>
</dbReference>
<dbReference type="InterPro" id="IPR042099">
    <property type="entry name" value="ANL_N_sf"/>
</dbReference>
<feature type="domain" description="AMP-dependent synthetase/ligase" evidence="1">
    <location>
        <begin position="9"/>
        <end position="358"/>
    </location>
</feature>
<evidence type="ECO:0000313" key="4">
    <source>
        <dbReference type="Proteomes" id="UP000295560"/>
    </source>
</evidence>
<accession>A0A4R1HLJ5</accession>
<dbReference type="RefSeq" id="WP_132430647.1">
    <property type="nucleotide sequence ID" value="NZ_SMFZ01000002.1"/>
</dbReference>
<comment type="caution">
    <text evidence="3">The sequence shown here is derived from an EMBL/GenBank/DDBJ whole genome shotgun (WGS) entry which is preliminary data.</text>
</comment>
<keyword evidence="4" id="KW-1185">Reference proteome</keyword>
<dbReference type="InterPro" id="IPR045851">
    <property type="entry name" value="AMP-bd_C_sf"/>
</dbReference>
<dbReference type="GO" id="GO:0016877">
    <property type="term" value="F:ligase activity, forming carbon-sulfur bonds"/>
    <property type="evidence" value="ECO:0007669"/>
    <property type="project" value="UniProtKB-ARBA"/>
</dbReference>